<dbReference type="Proteomes" id="UP000262004">
    <property type="component" value="Chromosome"/>
</dbReference>
<evidence type="ECO:0000256" key="9">
    <source>
        <dbReference type="ARBA" id="ARBA00025174"/>
    </source>
</evidence>
<dbReference type="FunFam" id="3.40.50.2000:FF:000003">
    <property type="entry name" value="Alpha-1,4 glucan phosphorylase"/>
    <property type="match status" value="1"/>
</dbReference>
<dbReference type="EMBL" id="AP018558">
    <property type="protein sequence ID" value="BBD77158.1"/>
    <property type="molecule type" value="Genomic_DNA"/>
</dbReference>
<dbReference type="FunFam" id="3.40.50.2000:FF:000149">
    <property type="entry name" value="Glycogen phosphorylase, muscle form"/>
    <property type="match status" value="1"/>
</dbReference>
<evidence type="ECO:0000313" key="12">
    <source>
        <dbReference type="EMBL" id="BBD77158.1"/>
    </source>
</evidence>
<gene>
    <name evidence="12" type="primary">glgP</name>
    <name evidence="12" type="ORF">HPTL_0890</name>
</gene>
<dbReference type="Pfam" id="PF00343">
    <property type="entry name" value="Phosphorylase"/>
    <property type="match status" value="1"/>
</dbReference>
<dbReference type="PANTHER" id="PTHR11468:SF3">
    <property type="entry name" value="GLYCOGEN PHOSPHORYLASE, LIVER FORM"/>
    <property type="match status" value="1"/>
</dbReference>
<comment type="similarity">
    <text evidence="3 11">Belongs to the glycogen phosphorylase family.</text>
</comment>
<keyword evidence="7 10" id="KW-0663">Pyridoxal phosphate</keyword>
<evidence type="ECO:0000256" key="6">
    <source>
        <dbReference type="ARBA" id="ARBA00022679"/>
    </source>
</evidence>
<dbReference type="GO" id="GO:0008184">
    <property type="term" value="F:glycogen phosphorylase activity"/>
    <property type="evidence" value="ECO:0007669"/>
    <property type="project" value="InterPro"/>
</dbReference>
<evidence type="ECO:0000256" key="5">
    <source>
        <dbReference type="ARBA" id="ARBA00022676"/>
    </source>
</evidence>
<keyword evidence="6 11" id="KW-0808">Transferase</keyword>
<proteinExistence type="inferred from homology"/>
<dbReference type="SUPFAM" id="SSF53756">
    <property type="entry name" value="UDP-Glycosyltransferase/glycogen phosphorylase"/>
    <property type="match status" value="1"/>
</dbReference>
<feature type="modified residue" description="N6-(pyridoxal phosphate)lysine" evidence="10">
    <location>
        <position position="670"/>
    </location>
</feature>
<dbReference type="GO" id="GO:0005980">
    <property type="term" value="P:glycogen catabolic process"/>
    <property type="evidence" value="ECO:0007669"/>
    <property type="project" value="TreeGrafter"/>
</dbReference>
<dbReference type="AlphaFoldDB" id="A0A2Z6DXV6"/>
<evidence type="ECO:0000256" key="4">
    <source>
        <dbReference type="ARBA" id="ARBA00022533"/>
    </source>
</evidence>
<comment type="function">
    <text evidence="11">Allosteric enzyme that catalyzes the rate-limiting step in glycogen catabolism, the phosphorolytic cleavage of glycogen to produce glucose-1-phosphate, and plays a central role in maintaining cellular and organismal glucose homeostasis.</text>
</comment>
<dbReference type="KEGG" id="htl:HPTL_0890"/>
<dbReference type="CDD" id="cd04300">
    <property type="entry name" value="GT35_Glycogen_Phosphorylase"/>
    <property type="match status" value="1"/>
</dbReference>
<dbReference type="EC" id="2.4.1.1" evidence="11"/>
<keyword evidence="8 11" id="KW-0119">Carbohydrate metabolism</keyword>
<organism evidence="12 13">
    <name type="scientific">Hydrogenophilus thermoluteolus</name>
    <name type="common">Pseudomonas hydrogenothermophila</name>
    <dbReference type="NCBI Taxonomy" id="297"/>
    <lineage>
        <taxon>Bacteria</taxon>
        <taxon>Pseudomonadati</taxon>
        <taxon>Pseudomonadota</taxon>
        <taxon>Hydrogenophilia</taxon>
        <taxon>Hydrogenophilales</taxon>
        <taxon>Hydrogenophilaceae</taxon>
        <taxon>Hydrogenophilus</taxon>
    </lineage>
</organism>
<evidence type="ECO:0000256" key="3">
    <source>
        <dbReference type="ARBA" id="ARBA00006047"/>
    </source>
</evidence>
<dbReference type="NCBIfam" id="TIGR02093">
    <property type="entry name" value="P_ylase"/>
    <property type="match status" value="1"/>
</dbReference>
<dbReference type="PIRSF" id="PIRSF000460">
    <property type="entry name" value="Pprylas_GlgP"/>
    <property type="match status" value="1"/>
</dbReference>
<dbReference type="Gene3D" id="3.40.50.2000">
    <property type="entry name" value="Glycogen Phosphorylase B"/>
    <property type="match status" value="2"/>
</dbReference>
<sequence length="828" mass="93970">MKLEAILAELTEQTGNDAERLARDIAHYLFKTQGRTLAAPVEYLFEAVAWAVRDRVMPDWHATWQRLKRQPTRRLYYLSMEFLIGRSLAAIAFNLDLAEPLREALLVLGKEIEAIEEAERDAGLGNGGLGRLAACFLESAATLALPVMGYGLRYEYGMFRQAIRNGYQVEEPERWLRQPAFPWELERREYTRKIRFGGRTHHYIDPETGRFYVHWDHAEVVLAVPYDIPVPGYRNGVVNTLRLWSAQAPNEFNLDKFNEGDYFEAVDARIAAENLTLVLYPNDASVLGKELRLRQQYFLVAASLQDAVTQWLDHCGPEWHRFAELHCFQLNDTHPALAVAELMRILIDEHHFGWDEAWRLTTRVTAYTNHTLLPEALETWPGEMVRRILPRHWEIIVEIDRRFRFSIQLRWPDEPSRQERLAIVSSDRVRMAHLAVHGSFAVNGVSRLHTDLLVTTLFPDFAELSPGKFTAITNGVTPRRWLALCNPGLKTLLDEAVGSGWVTDLDRLTALLPLSQDAAFRERFAAVKRENKVKLAQQIAHEGGIKVDPAALFDVQVKRIHEYKRQLLNALHVIHLYDRIKHGETDGWTPRVVIFGGKAAPGYAFAKLIVKFLNNVAEVITKDPQTEGLLQVVFLPDYRVSAMEKIAPAADLSEQISTAGAEASGTGNMKLMMNGAITIGTYDGANIEILEAVGEAHFFRFGLLADEVQARRTDYDPIAIVQQDGALARVIGYLQREFFNPFEPGIFQPILDRLFSPNDPWLVLADFASYRAAQEAAAAHYRAPARWFESAVRNVAMSGRFSSDRTLIEYNQRIWHLAAIGEPARSAT</sequence>
<comment type="catalytic activity">
    <reaction evidence="1 11">
        <text>[(1-&gt;4)-alpha-D-glucosyl](n) + phosphate = [(1-&gt;4)-alpha-D-glucosyl](n-1) + alpha-D-glucose 1-phosphate</text>
        <dbReference type="Rhea" id="RHEA:41732"/>
        <dbReference type="Rhea" id="RHEA-COMP:9584"/>
        <dbReference type="Rhea" id="RHEA-COMP:9586"/>
        <dbReference type="ChEBI" id="CHEBI:15444"/>
        <dbReference type="ChEBI" id="CHEBI:43474"/>
        <dbReference type="ChEBI" id="CHEBI:58601"/>
        <dbReference type="EC" id="2.4.1.1"/>
    </reaction>
</comment>
<evidence type="ECO:0000313" key="13">
    <source>
        <dbReference type="Proteomes" id="UP000262004"/>
    </source>
</evidence>
<evidence type="ECO:0000256" key="1">
    <source>
        <dbReference type="ARBA" id="ARBA00001275"/>
    </source>
</evidence>
<protein>
    <recommendedName>
        <fullName evidence="11">Alpha-1,4 glucan phosphorylase</fullName>
        <ecNumber evidence="11">2.4.1.1</ecNumber>
    </recommendedName>
</protein>
<dbReference type="GO" id="GO:0005737">
    <property type="term" value="C:cytoplasm"/>
    <property type="evidence" value="ECO:0007669"/>
    <property type="project" value="TreeGrafter"/>
</dbReference>
<dbReference type="InterPro" id="IPR035090">
    <property type="entry name" value="Pyridoxal_P_attach_site"/>
</dbReference>
<keyword evidence="4" id="KW-0021">Allosteric enzyme</keyword>
<dbReference type="PANTHER" id="PTHR11468">
    <property type="entry name" value="GLYCOGEN PHOSPHORYLASE"/>
    <property type="match status" value="1"/>
</dbReference>
<keyword evidence="13" id="KW-1185">Reference proteome</keyword>
<evidence type="ECO:0000256" key="7">
    <source>
        <dbReference type="ARBA" id="ARBA00022898"/>
    </source>
</evidence>
<dbReference type="InterPro" id="IPR000811">
    <property type="entry name" value="Glyco_trans_35"/>
</dbReference>
<comment type="function">
    <text evidence="9">Phosphorylase is an important allosteric enzyme in carbohydrate metabolism. Enzymes from different sources differ in their regulatory mechanisms and in their natural substrates. However, all known phosphorylases share catalytic and structural properties.</text>
</comment>
<dbReference type="PROSITE" id="PS00102">
    <property type="entry name" value="PHOSPHORYLASE"/>
    <property type="match status" value="1"/>
</dbReference>
<dbReference type="InterPro" id="IPR011833">
    <property type="entry name" value="Glycg_phsphrylas"/>
</dbReference>
<evidence type="ECO:0000256" key="11">
    <source>
        <dbReference type="RuleBase" id="RU000587"/>
    </source>
</evidence>
<evidence type="ECO:0000256" key="2">
    <source>
        <dbReference type="ARBA" id="ARBA00001933"/>
    </source>
</evidence>
<evidence type="ECO:0000256" key="10">
    <source>
        <dbReference type="PIRSR" id="PIRSR000460-1"/>
    </source>
</evidence>
<accession>A0A2Z6DXV6</accession>
<evidence type="ECO:0000256" key="8">
    <source>
        <dbReference type="ARBA" id="ARBA00023277"/>
    </source>
</evidence>
<comment type="cofactor">
    <cofactor evidence="2 11">
        <name>pyridoxal 5'-phosphate</name>
        <dbReference type="ChEBI" id="CHEBI:597326"/>
    </cofactor>
</comment>
<keyword evidence="5 11" id="KW-0328">Glycosyltransferase</keyword>
<name>A0A2Z6DXV6_HYDTE</name>
<reference evidence="12 13" key="1">
    <citation type="submission" date="2018-04" db="EMBL/GenBank/DDBJ databases">
        <title>Complete genome sequence of Hydrogenophilus thermoluteolus TH-1.</title>
        <authorList>
            <person name="Arai H."/>
        </authorList>
    </citation>
    <scope>NUCLEOTIDE SEQUENCE [LARGE SCALE GENOMIC DNA]</scope>
    <source>
        <strain evidence="12 13">TH-1</strain>
    </source>
</reference>
<dbReference type="GO" id="GO:0030170">
    <property type="term" value="F:pyridoxal phosphate binding"/>
    <property type="evidence" value="ECO:0007669"/>
    <property type="project" value="InterPro"/>
</dbReference>